<dbReference type="CDD" id="cd07033">
    <property type="entry name" value="TPP_PYR_DXS_TK_like"/>
    <property type="match status" value="1"/>
</dbReference>
<dbReference type="Gene3D" id="3.40.50.920">
    <property type="match status" value="1"/>
</dbReference>
<dbReference type="PANTHER" id="PTHR43825:SF5">
    <property type="entry name" value="HYPOTHETICAL TRANSKETOLASE FAMILY PROTEIN"/>
    <property type="match status" value="1"/>
</dbReference>
<name>A0A0K1S0L9_9CHRO</name>
<evidence type="ECO:0000256" key="2">
    <source>
        <dbReference type="ARBA" id="ARBA00007131"/>
    </source>
</evidence>
<dbReference type="Pfam" id="PF02779">
    <property type="entry name" value="Transket_pyr"/>
    <property type="match status" value="1"/>
</dbReference>
<protein>
    <submittedName>
        <fullName evidence="5">Transketolase C-terminal section</fullName>
    </submittedName>
</protein>
<evidence type="ECO:0000313" key="5">
    <source>
        <dbReference type="EMBL" id="AKV67516.1"/>
    </source>
</evidence>
<evidence type="ECO:0000256" key="3">
    <source>
        <dbReference type="ARBA" id="ARBA00023052"/>
    </source>
</evidence>
<dbReference type="SMART" id="SM00861">
    <property type="entry name" value="Transket_pyr"/>
    <property type="match status" value="1"/>
</dbReference>
<dbReference type="Pfam" id="PF02780">
    <property type="entry name" value="Transketolase_C"/>
    <property type="match status" value="1"/>
</dbReference>
<organism evidence="5 6">
    <name type="scientific">Microcystis panniformis FACHB-1757</name>
    <dbReference type="NCBI Taxonomy" id="1638788"/>
    <lineage>
        <taxon>Bacteria</taxon>
        <taxon>Bacillati</taxon>
        <taxon>Cyanobacteriota</taxon>
        <taxon>Cyanophyceae</taxon>
        <taxon>Oscillatoriophycideae</taxon>
        <taxon>Chroococcales</taxon>
        <taxon>Microcystaceae</taxon>
        <taxon>Microcystis</taxon>
    </lineage>
</organism>
<evidence type="ECO:0000313" key="6">
    <source>
        <dbReference type="Proteomes" id="UP000068167"/>
    </source>
</evidence>
<dbReference type="InterPro" id="IPR033248">
    <property type="entry name" value="Transketolase_C"/>
</dbReference>
<dbReference type="InterPro" id="IPR051157">
    <property type="entry name" value="PDH/Transketolase"/>
</dbReference>
<keyword evidence="3" id="KW-0786">Thiamine pyrophosphate</keyword>
<dbReference type="PATRIC" id="fig|1638788.3.peg.2433"/>
<dbReference type="SUPFAM" id="SSF52518">
    <property type="entry name" value="Thiamin diphosphate-binding fold (THDP-binding)"/>
    <property type="match status" value="1"/>
</dbReference>
<proteinExistence type="inferred from homology"/>
<keyword evidence="6" id="KW-1185">Reference proteome</keyword>
<dbReference type="KEGG" id="mpk:VL20_2421"/>
<dbReference type="InterPro" id="IPR029061">
    <property type="entry name" value="THDP-binding"/>
</dbReference>
<dbReference type="InterPro" id="IPR009014">
    <property type="entry name" value="Transketo_C/PFOR_II"/>
</dbReference>
<gene>
    <name evidence="5" type="ORF">VL20_2421</name>
</gene>
<dbReference type="Gene3D" id="3.40.50.970">
    <property type="match status" value="1"/>
</dbReference>
<dbReference type="AlphaFoldDB" id="A0A0K1S0L9"/>
<dbReference type="FunFam" id="3.40.50.970:FF:000129">
    <property type="entry name" value="Transketolase"/>
    <property type="match status" value="1"/>
</dbReference>
<dbReference type="EMBL" id="CP011339">
    <property type="protein sequence ID" value="AKV67516.1"/>
    <property type="molecule type" value="Genomic_DNA"/>
</dbReference>
<dbReference type="InterPro" id="IPR005475">
    <property type="entry name" value="Transketolase-like_Pyr-bd"/>
</dbReference>
<dbReference type="RefSeq" id="WP_052276396.1">
    <property type="nucleotide sequence ID" value="NZ_CP011339.1"/>
</dbReference>
<comment type="cofactor">
    <cofactor evidence="1">
        <name>thiamine diphosphate</name>
        <dbReference type="ChEBI" id="CHEBI:58937"/>
    </cofactor>
</comment>
<reference evidence="5 6" key="1">
    <citation type="journal article" date="2016" name="Stand. Genomic Sci.">
        <title>Complete genome sequence and genomic characterization of Microcystis panniformis FACHB 1757 by third-generation sequencing.</title>
        <authorList>
            <person name="Zhang J.Y."/>
            <person name="Guan R."/>
            <person name="Zhang H.J."/>
            <person name="Li H."/>
            <person name="Xiao P."/>
            <person name="Yu G.L."/>
            <person name="Du L."/>
            <person name="Cao D.M."/>
            <person name="Zhu B.C."/>
            <person name="Li R.H."/>
            <person name="Lu Z.H."/>
        </authorList>
    </citation>
    <scope>NUCLEOTIDE SEQUENCE [LARGE SCALE GENOMIC DNA]</scope>
    <source>
        <strain evidence="5 6">FACHB-1757</strain>
    </source>
</reference>
<evidence type="ECO:0000259" key="4">
    <source>
        <dbReference type="SMART" id="SM00861"/>
    </source>
</evidence>
<accession>A0A0K1S0L9</accession>
<sequence length="307" mass="33301">MRTAFINTLCEIAKKDERIWLLCGDLGYSVLEGFAGQFPQRFVNVGIAEQNMIGIAAGLAMSGKIVFAYSIVNFPIMRCFEQIRNDVCYHNLNVNIVAVGGGLTYGSLGYTHHGMEDLAVMRVLPNMTVIAPGDPLEAKLATQAIVNLSSPCYLRLGKAGEPQVHPREPQFEIGKAIELQSGTDLTLISIGGMLDLTVKAAEKLTMQGYSIEVLSMPTLYPLDEQSILQSAQKTKKIITLEEHGIGGLGSAVAEVLAQSSETVEFKPLRLKREAVKTAGSQTVLRSQQGLDLDGIVQSALAMLQRVY</sequence>
<feature type="domain" description="Transketolase-like pyrimidine-binding" evidence="4">
    <location>
        <begin position="1"/>
        <end position="163"/>
    </location>
</feature>
<dbReference type="Proteomes" id="UP000068167">
    <property type="component" value="Chromosome"/>
</dbReference>
<comment type="similarity">
    <text evidence="2">Belongs to the transketolase family.</text>
</comment>
<dbReference type="PANTHER" id="PTHR43825">
    <property type="entry name" value="PYRUVATE DEHYDROGENASE E1 COMPONENT"/>
    <property type="match status" value="1"/>
</dbReference>
<evidence type="ECO:0000256" key="1">
    <source>
        <dbReference type="ARBA" id="ARBA00001964"/>
    </source>
</evidence>
<dbReference type="SUPFAM" id="SSF52922">
    <property type="entry name" value="TK C-terminal domain-like"/>
    <property type="match status" value="1"/>
</dbReference>